<dbReference type="GO" id="GO:0004143">
    <property type="term" value="F:ATP-dependent diacylglycerol kinase activity"/>
    <property type="evidence" value="ECO:0007669"/>
    <property type="project" value="UniProtKB-EC"/>
</dbReference>
<evidence type="ECO:0000256" key="3">
    <source>
        <dbReference type="ARBA" id="ARBA00012133"/>
    </source>
</evidence>
<evidence type="ECO:0000256" key="11">
    <source>
        <dbReference type="ARBA" id="ARBA00022741"/>
    </source>
</evidence>
<feature type="transmembrane region" description="Helical" evidence="24">
    <location>
        <begin position="62"/>
        <end position="83"/>
    </location>
</feature>
<dbReference type="InterPro" id="IPR033718">
    <property type="entry name" value="DAGK_prok"/>
</dbReference>
<dbReference type="InterPro" id="IPR000829">
    <property type="entry name" value="DAGK"/>
</dbReference>
<feature type="binding site" evidence="22">
    <location>
        <position position="84"/>
    </location>
    <ligand>
        <name>ATP</name>
        <dbReference type="ChEBI" id="CHEBI:30616"/>
    </ligand>
</feature>
<evidence type="ECO:0000256" key="13">
    <source>
        <dbReference type="ARBA" id="ARBA00022840"/>
    </source>
</evidence>
<evidence type="ECO:0000256" key="12">
    <source>
        <dbReference type="ARBA" id="ARBA00022777"/>
    </source>
</evidence>
<dbReference type="GO" id="GO:0046872">
    <property type="term" value="F:metal ion binding"/>
    <property type="evidence" value="ECO:0007669"/>
    <property type="project" value="UniProtKB-KW"/>
</dbReference>
<feature type="binding site" evidence="23">
    <location>
        <position position="84"/>
    </location>
    <ligand>
        <name>a divalent metal cation</name>
        <dbReference type="ChEBI" id="CHEBI:60240"/>
    </ligand>
</feature>
<dbReference type="Gene3D" id="1.10.287.3610">
    <property type="match status" value="1"/>
</dbReference>
<feature type="binding site" evidence="21">
    <location>
        <begin position="120"/>
        <end position="125"/>
    </location>
    <ligand>
        <name>substrate</name>
    </ligand>
</feature>
<evidence type="ECO:0000256" key="9">
    <source>
        <dbReference type="ARBA" id="ARBA00022692"/>
    </source>
</evidence>
<evidence type="ECO:0000256" key="18">
    <source>
        <dbReference type="ARBA" id="ARBA00023209"/>
    </source>
</evidence>
<evidence type="ECO:0000256" key="10">
    <source>
        <dbReference type="ARBA" id="ARBA00022723"/>
    </source>
</evidence>
<feature type="binding site" evidence="22">
    <location>
        <begin position="93"/>
        <end position="95"/>
    </location>
    <ligand>
        <name>ATP</name>
        <dbReference type="ChEBI" id="CHEBI:30616"/>
    </ligand>
</feature>
<feature type="binding site" evidence="22">
    <location>
        <position position="24"/>
    </location>
    <ligand>
        <name>ATP</name>
        <dbReference type="ChEBI" id="CHEBI:30616"/>
    </ligand>
</feature>
<dbReference type="CDD" id="cd14264">
    <property type="entry name" value="DAGK_IM"/>
    <property type="match status" value="1"/>
</dbReference>
<feature type="binding site" evidence="22">
    <location>
        <begin position="102"/>
        <end position="103"/>
    </location>
    <ligand>
        <name>ATP</name>
        <dbReference type="ChEBI" id="CHEBI:30616"/>
    </ligand>
</feature>
<comment type="cofactor">
    <cofactor evidence="23">
        <name>Mg(2+)</name>
        <dbReference type="ChEBI" id="CHEBI:18420"/>
    </cofactor>
    <text evidence="23">Mn(2+), Zn(2+), Cd(2+) and Co(2+) support activity to lesser extents.</text>
</comment>
<evidence type="ECO:0000256" key="15">
    <source>
        <dbReference type="ARBA" id="ARBA00022989"/>
    </source>
</evidence>
<gene>
    <name evidence="25" type="ORF">DWG20_03735</name>
</gene>
<keyword evidence="18" id="KW-0594">Phospholipid biosynthesis</keyword>
<reference evidence="25 26" key="1">
    <citation type="submission" date="2018-07" db="EMBL/GenBank/DDBJ databases">
        <title>Crenobacter cavernae sp. nov., isolated from a karst cave.</title>
        <authorList>
            <person name="Zhu H."/>
        </authorList>
    </citation>
    <scope>NUCLEOTIDE SEQUENCE [LARGE SCALE GENOMIC DNA]</scope>
    <source>
        <strain evidence="25 26">K1W11S-77</strain>
    </source>
</reference>
<evidence type="ECO:0000256" key="2">
    <source>
        <dbReference type="ARBA" id="ARBA00005967"/>
    </source>
</evidence>
<evidence type="ECO:0000256" key="7">
    <source>
        <dbReference type="ARBA" id="ARBA00022519"/>
    </source>
</evidence>
<feature type="transmembrane region" description="Helical" evidence="24">
    <location>
        <begin position="38"/>
        <end position="56"/>
    </location>
</feature>
<comment type="similarity">
    <text evidence="2 24">Belongs to the bacterial diacylglycerol kinase family.</text>
</comment>
<dbReference type="PANTHER" id="PTHR34299">
    <property type="entry name" value="DIACYLGLYCEROL KINASE"/>
    <property type="match status" value="1"/>
</dbReference>
<keyword evidence="14 23" id="KW-0460">Magnesium</keyword>
<evidence type="ECO:0000256" key="22">
    <source>
        <dbReference type="PIRSR" id="PIRSR600829-3"/>
    </source>
</evidence>
<dbReference type="InterPro" id="IPR036945">
    <property type="entry name" value="DAGK_sf"/>
</dbReference>
<protein>
    <recommendedName>
        <fullName evidence="4 24">Diacylglycerol kinase</fullName>
        <ecNumber evidence="3 24">2.7.1.107</ecNumber>
    </recommendedName>
</protein>
<dbReference type="PANTHER" id="PTHR34299:SF1">
    <property type="entry name" value="DIACYLGLYCEROL KINASE"/>
    <property type="match status" value="1"/>
</dbReference>
<comment type="subcellular location">
    <subcellularLocation>
        <location evidence="1 24">Cell inner membrane</location>
        <topology evidence="1 24">Multi-pass membrane protein</topology>
    </subcellularLocation>
</comment>
<feature type="active site" description="Proton acceptor" evidence="20">
    <location>
        <position position="77"/>
    </location>
</feature>
<feature type="binding site" evidence="21">
    <location>
        <position position="77"/>
    </location>
    <ligand>
        <name>substrate</name>
    </ligand>
</feature>
<dbReference type="OrthoDB" id="9796011at2"/>
<dbReference type="EC" id="2.7.1.107" evidence="3 24"/>
<evidence type="ECO:0000256" key="14">
    <source>
        <dbReference type="ARBA" id="ARBA00022842"/>
    </source>
</evidence>
<evidence type="ECO:0000256" key="17">
    <source>
        <dbReference type="ARBA" id="ARBA00023136"/>
    </source>
</evidence>
<feature type="binding site" evidence="22">
    <location>
        <position position="17"/>
    </location>
    <ligand>
        <name>ATP</name>
        <dbReference type="ChEBI" id="CHEBI:30616"/>
    </ligand>
</feature>
<name>A0A345Y3V5_9NEIS</name>
<evidence type="ECO:0000256" key="19">
    <source>
        <dbReference type="ARBA" id="ARBA00023264"/>
    </source>
</evidence>
<evidence type="ECO:0000313" key="25">
    <source>
        <dbReference type="EMBL" id="AXK38607.1"/>
    </source>
</evidence>
<keyword evidence="5" id="KW-1003">Cell membrane</keyword>
<feature type="binding site" evidence="22">
    <location>
        <position position="36"/>
    </location>
    <ligand>
        <name>ATP</name>
        <dbReference type="ChEBI" id="CHEBI:30616"/>
    </ligand>
</feature>
<evidence type="ECO:0000256" key="21">
    <source>
        <dbReference type="PIRSR" id="PIRSR600829-2"/>
    </source>
</evidence>
<keyword evidence="7 24" id="KW-0997">Cell inner membrane</keyword>
<comment type="catalytic activity">
    <reaction evidence="24">
        <text>a 1,2-diacyl-sn-glycerol + ATP = a 1,2-diacyl-sn-glycero-3-phosphate + ADP + H(+)</text>
        <dbReference type="Rhea" id="RHEA:10272"/>
        <dbReference type="ChEBI" id="CHEBI:15378"/>
        <dbReference type="ChEBI" id="CHEBI:17815"/>
        <dbReference type="ChEBI" id="CHEBI:30616"/>
        <dbReference type="ChEBI" id="CHEBI:58608"/>
        <dbReference type="ChEBI" id="CHEBI:456216"/>
        <dbReference type="EC" id="2.7.1.107"/>
    </reaction>
</comment>
<feature type="binding site" evidence="21">
    <location>
        <position position="63"/>
    </location>
    <ligand>
        <name>substrate</name>
    </ligand>
</feature>
<feature type="transmembrane region" description="Helical" evidence="24">
    <location>
        <begin position="104"/>
        <end position="125"/>
    </location>
</feature>
<dbReference type="GO" id="GO:0006654">
    <property type="term" value="P:phosphatidic acid biosynthetic process"/>
    <property type="evidence" value="ECO:0007669"/>
    <property type="project" value="InterPro"/>
</dbReference>
<evidence type="ECO:0000256" key="4">
    <source>
        <dbReference type="ARBA" id="ARBA00017575"/>
    </source>
</evidence>
<feature type="binding site" evidence="21">
    <location>
        <position position="106"/>
    </location>
    <ligand>
        <name>substrate</name>
    </ligand>
</feature>
<comment type="function">
    <text evidence="24">Catalyzes the ATP-dependent phosphorylation of sn-l,2-diacylglycerol (DAG) to phosphatidic acid. Involved in the recycling of diacylglycerol produced as a by-product during membrane-derived oligosaccharide (MDO) biosynthesis.</text>
</comment>
<dbReference type="GO" id="GO:0005886">
    <property type="term" value="C:plasma membrane"/>
    <property type="evidence" value="ECO:0007669"/>
    <property type="project" value="UniProtKB-SubCell"/>
</dbReference>
<sequence>MNPHKESPFKGKTGVRRLINAFGYSIDGLKAAFTHEDAFRQLALLALALIPLAFFIDATGVGRALLIASSLATLIIELLNSAIEAAVDHTSLERHPLAKRAKDMGSAAQLLGLINLASMWALVLWG</sequence>
<evidence type="ECO:0000256" key="24">
    <source>
        <dbReference type="RuleBase" id="RU363065"/>
    </source>
</evidence>
<dbReference type="RefSeq" id="WP_115432542.1">
    <property type="nucleotide sequence ID" value="NZ_CP031337.1"/>
</dbReference>
<keyword evidence="17 24" id="KW-0472">Membrane</keyword>
<evidence type="ECO:0000256" key="20">
    <source>
        <dbReference type="PIRSR" id="PIRSR600829-1"/>
    </source>
</evidence>
<dbReference type="GO" id="GO:0005524">
    <property type="term" value="F:ATP binding"/>
    <property type="evidence" value="ECO:0007669"/>
    <property type="project" value="UniProtKB-KW"/>
</dbReference>
<dbReference type="AlphaFoldDB" id="A0A345Y3V5"/>
<keyword evidence="19 24" id="KW-1208">Phospholipid metabolism</keyword>
<evidence type="ECO:0000256" key="23">
    <source>
        <dbReference type="PIRSR" id="PIRSR600829-4"/>
    </source>
</evidence>
<dbReference type="PROSITE" id="PS01069">
    <property type="entry name" value="DAGK_PROKAR"/>
    <property type="match status" value="1"/>
</dbReference>
<keyword evidence="16 24" id="KW-0443">Lipid metabolism</keyword>
<organism evidence="25 26">
    <name type="scientific">Crenobacter cavernae</name>
    <dbReference type="NCBI Taxonomy" id="2290923"/>
    <lineage>
        <taxon>Bacteria</taxon>
        <taxon>Pseudomonadati</taxon>
        <taxon>Pseudomonadota</taxon>
        <taxon>Betaproteobacteria</taxon>
        <taxon>Neisseriales</taxon>
        <taxon>Neisseriaceae</taxon>
        <taxon>Crenobacter</taxon>
    </lineage>
</organism>
<keyword evidence="10 23" id="KW-0479">Metal-binding</keyword>
<feature type="binding site" evidence="23">
    <location>
        <position position="36"/>
    </location>
    <ligand>
        <name>a divalent metal cation</name>
        <dbReference type="ChEBI" id="CHEBI:60240"/>
    </ligand>
</feature>
<evidence type="ECO:0000256" key="8">
    <source>
        <dbReference type="ARBA" id="ARBA00022679"/>
    </source>
</evidence>
<dbReference type="KEGG" id="ccah:DWG20_03735"/>
<evidence type="ECO:0000256" key="16">
    <source>
        <dbReference type="ARBA" id="ARBA00023098"/>
    </source>
</evidence>
<evidence type="ECO:0000256" key="6">
    <source>
        <dbReference type="ARBA" id="ARBA00022516"/>
    </source>
</evidence>
<keyword evidence="11 22" id="KW-0547">Nucleotide-binding</keyword>
<dbReference type="Pfam" id="PF01219">
    <property type="entry name" value="DAGK_prokar"/>
    <property type="match status" value="1"/>
</dbReference>
<evidence type="ECO:0000256" key="1">
    <source>
        <dbReference type="ARBA" id="ARBA00004429"/>
    </source>
</evidence>
<evidence type="ECO:0000313" key="26">
    <source>
        <dbReference type="Proteomes" id="UP000254537"/>
    </source>
</evidence>
<keyword evidence="6" id="KW-0444">Lipid biosynthesis</keyword>
<keyword evidence="8 24" id="KW-0808">Transferase</keyword>
<keyword evidence="15 24" id="KW-1133">Transmembrane helix</keyword>
<proteinExistence type="inferred from homology"/>
<dbReference type="EMBL" id="CP031337">
    <property type="protein sequence ID" value="AXK38607.1"/>
    <property type="molecule type" value="Genomic_DNA"/>
</dbReference>
<evidence type="ECO:0000256" key="5">
    <source>
        <dbReference type="ARBA" id="ARBA00022475"/>
    </source>
</evidence>
<accession>A0A345Y3V5</accession>
<feature type="binding site" evidence="21">
    <location>
        <position position="17"/>
    </location>
    <ligand>
        <name>substrate</name>
    </ligand>
</feature>
<dbReference type="Proteomes" id="UP000254537">
    <property type="component" value="Chromosome"/>
</dbReference>
<keyword evidence="12 24" id="KW-0418">Kinase</keyword>
<keyword evidence="9 24" id="KW-0812">Transmembrane</keyword>
<keyword evidence="13 22" id="KW-0067">ATP-binding</keyword>